<feature type="region of interest" description="Disordered" evidence="1">
    <location>
        <begin position="1"/>
        <end position="43"/>
    </location>
</feature>
<feature type="compositionally biased region" description="Low complexity" evidence="1">
    <location>
        <begin position="12"/>
        <end position="28"/>
    </location>
</feature>
<dbReference type="EMBL" id="CP012109">
    <property type="protein sequence ID" value="AKQ67996.1"/>
    <property type="molecule type" value="Genomic_DNA"/>
</dbReference>
<evidence type="ECO:0000313" key="2">
    <source>
        <dbReference type="EMBL" id="AKQ67996.1"/>
    </source>
</evidence>
<proteinExistence type="predicted"/>
<name>A0A0H4WX82_9BACT</name>
<evidence type="ECO:0000256" key="1">
    <source>
        <dbReference type="SAM" id="MobiDB-lite"/>
    </source>
</evidence>
<accession>A0A0H4WX82</accession>
<organism evidence="2 3">
    <name type="scientific">Pseudomyxococcus hansupus</name>
    <dbReference type="NCBI Taxonomy" id="1297742"/>
    <lineage>
        <taxon>Bacteria</taxon>
        <taxon>Pseudomonadati</taxon>
        <taxon>Myxococcota</taxon>
        <taxon>Myxococcia</taxon>
        <taxon>Myxococcales</taxon>
        <taxon>Cystobacterineae</taxon>
        <taxon>Myxococcaceae</taxon>
        <taxon>Pseudomyxococcus</taxon>
    </lineage>
</organism>
<evidence type="ECO:0000313" key="3">
    <source>
        <dbReference type="Proteomes" id="UP000009026"/>
    </source>
</evidence>
<reference evidence="2 3" key="1">
    <citation type="journal article" date="2016" name="PLoS ONE">
        <title>Complete Genome Sequence and Comparative Genomics of a Novel Myxobacterium Myxococcus hansupus.</title>
        <authorList>
            <person name="Sharma G."/>
            <person name="Narwani T."/>
            <person name="Subramanian S."/>
        </authorList>
    </citation>
    <scope>NUCLEOTIDE SEQUENCE [LARGE SCALE GENOMIC DNA]</scope>
    <source>
        <strain evidence="3">mixupus</strain>
    </source>
</reference>
<keyword evidence="3" id="KW-1185">Reference proteome</keyword>
<dbReference type="Proteomes" id="UP000009026">
    <property type="component" value="Chromosome"/>
</dbReference>
<dbReference type="AlphaFoldDB" id="A0A0H4WX82"/>
<dbReference type="KEGG" id="mym:A176_004908"/>
<gene>
    <name evidence="2" type="ORF">A176_004908</name>
</gene>
<sequence>MVGVCGHRGQKQAQYGESGGSAAQAEASHVSGSYHPAPRGGRK</sequence>
<protein>
    <submittedName>
        <fullName evidence="2">Uncharacterized protein</fullName>
    </submittedName>
</protein>